<dbReference type="Proteomes" id="UP000008743">
    <property type="component" value="Unassembled WGS sequence"/>
</dbReference>
<evidence type="ECO:0000313" key="4">
    <source>
        <dbReference type="EMBL" id="KJE96690.1"/>
    </source>
</evidence>
<keyword evidence="5" id="KW-1185">Reference proteome</keyword>
<protein>
    <recommendedName>
        <fullName evidence="3">LysM domain-containing protein</fullName>
    </recommendedName>
</protein>
<reference evidence="5" key="1">
    <citation type="submission" date="2011-02" db="EMBL/GenBank/DDBJ databases">
        <title>The Genome Sequence of Capsaspora owczarzaki ATCC 30864.</title>
        <authorList>
            <person name="Russ C."/>
            <person name="Cuomo C."/>
            <person name="Burger G."/>
            <person name="Gray M.W."/>
            <person name="Holland P.W.H."/>
            <person name="King N."/>
            <person name="Lang F.B.F."/>
            <person name="Roger A.J."/>
            <person name="Ruiz-Trillo I."/>
            <person name="Young S.K."/>
            <person name="Zeng Q."/>
            <person name="Gargeya S."/>
            <person name="Alvarado L."/>
            <person name="Berlin A."/>
            <person name="Chapman S.B."/>
            <person name="Chen Z."/>
            <person name="Freedman E."/>
            <person name="Gellesch M."/>
            <person name="Goldberg J."/>
            <person name="Griggs A."/>
            <person name="Gujja S."/>
            <person name="Heilman E."/>
            <person name="Heiman D."/>
            <person name="Howarth C."/>
            <person name="Mehta T."/>
            <person name="Neiman D."/>
            <person name="Pearson M."/>
            <person name="Roberts A."/>
            <person name="Saif S."/>
            <person name="Shea T."/>
            <person name="Shenoy N."/>
            <person name="Sisk P."/>
            <person name="Stolte C."/>
            <person name="Sykes S."/>
            <person name="White J."/>
            <person name="Yandava C."/>
            <person name="Haas B."/>
            <person name="Nusbaum C."/>
            <person name="Birren B."/>
        </authorList>
    </citation>
    <scope>NUCLEOTIDE SEQUENCE</scope>
    <source>
        <strain evidence="5">ATCC 30864</strain>
    </source>
</reference>
<keyword evidence="2" id="KW-0812">Transmembrane</keyword>
<dbReference type="Gene3D" id="3.10.350.10">
    <property type="entry name" value="LysM domain"/>
    <property type="match status" value="1"/>
</dbReference>
<dbReference type="AlphaFoldDB" id="A0A0D2WV79"/>
<dbReference type="OrthoDB" id="2107166at2759"/>
<evidence type="ECO:0000313" key="5">
    <source>
        <dbReference type="Proteomes" id="UP000008743"/>
    </source>
</evidence>
<dbReference type="EMBL" id="KE346372">
    <property type="protein sequence ID" value="KJE96690.1"/>
    <property type="molecule type" value="Genomic_DNA"/>
</dbReference>
<dbReference type="InterPro" id="IPR018392">
    <property type="entry name" value="LysM"/>
</dbReference>
<dbReference type="SMART" id="SM00257">
    <property type="entry name" value="LysM"/>
    <property type="match status" value="1"/>
</dbReference>
<feature type="compositionally biased region" description="Acidic residues" evidence="1">
    <location>
        <begin position="122"/>
        <end position="133"/>
    </location>
</feature>
<keyword evidence="2" id="KW-1133">Transmembrane helix</keyword>
<feature type="domain" description="LysM" evidence="3">
    <location>
        <begin position="280"/>
        <end position="324"/>
    </location>
</feature>
<feature type="transmembrane region" description="Helical" evidence="2">
    <location>
        <begin position="451"/>
        <end position="471"/>
    </location>
</feature>
<dbReference type="InParanoid" id="A0A0D2WV79"/>
<dbReference type="PANTHER" id="PTHR20932">
    <property type="entry name" value="LYSM AND PUTATIVE PEPTIDOGLYCAN-BINDING DOMAIN-CONTAINING PROTEIN"/>
    <property type="match status" value="1"/>
</dbReference>
<feature type="region of interest" description="Disordered" evidence="1">
    <location>
        <begin position="349"/>
        <end position="389"/>
    </location>
</feature>
<proteinExistence type="predicted"/>
<dbReference type="InterPro" id="IPR036779">
    <property type="entry name" value="LysM_dom_sf"/>
</dbReference>
<accession>A0A0D2WV79</accession>
<sequence length="481" mass="52828">MRPALRPTGNPTRGPAALSGVVVHNAHNRPAGISIVASSGAGQELLVAASSNFQHPSNNRASDHDEEDSYSTGSFNDGDDDDDARASASASAGVKRDRVVWTRDPSDRRNRLLPLVPRTVGEDEYYDQEEEDQDFARELEAQDQDQDQDGHDREFLRQGPFKRSGENDKKSLERIALLPARQSNQQALPSKRLAAKEAAASLATTTLGSTASRLSGPTGAVFGRSAPLSLAGTEVELVRSTRTGIGRRRTTNKDDSDGDEGEDFEPGRDKTYQNATHTLIWHRVTPTDTLQHLAVRFGASVSDIKHVNRIWRVEELSTRRRVRIPVARYNIISEQLHAEGLFVEVHPFERSDDESDDRENQSASEQPPGSRHSHGLTGESTTLNPVAKPVPRSTQVDITSLLNEPLPQIATPSPDDASRLTDAISPEQALAVVQRAEAERARRAWSCCSPIQLAVGVFVIVCLLIPMLFYYEIDIKGFRPG</sequence>
<evidence type="ECO:0000259" key="3">
    <source>
        <dbReference type="PROSITE" id="PS51782"/>
    </source>
</evidence>
<feature type="region of interest" description="Disordered" evidence="1">
    <location>
        <begin position="52"/>
        <end position="98"/>
    </location>
</feature>
<evidence type="ECO:0000256" key="1">
    <source>
        <dbReference type="SAM" id="MobiDB-lite"/>
    </source>
</evidence>
<feature type="region of interest" description="Disordered" evidence="1">
    <location>
        <begin position="242"/>
        <end position="270"/>
    </location>
</feature>
<organism evidence="4 5">
    <name type="scientific">Capsaspora owczarzaki (strain ATCC 30864)</name>
    <dbReference type="NCBI Taxonomy" id="595528"/>
    <lineage>
        <taxon>Eukaryota</taxon>
        <taxon>Filasterea</taxon>
        <taxon>Capsaspora</taxon>
    </lineage>
</organism>
<dbReference type="CDD" id="cd00118">
    <property type="entry name" value="LysM"/>
    <property type="match status" value="1"/>
</dbReference>
<dbReference type="InterPro" id="IPR045030">
    <property type="entry name" value="LYSM1-4"/>
</dbReference>
<evidence type="ECO:0000256" key="2">
    <source>
        <dbReference type="SAM" id="Phobius"/>
    </source>
</evidence>
<gene>
    <name evidence="4" type="ORF">CAOG_010039</name>
</gene>
<dbReference type="PANTHER" id="PTHR20932:SF8">
    <property type="entry name" value="LD22649P"/>
    <property type="match status" value="1"/>
</dbReference>
<name>A0A0D2WV79_CAPO3</name>
<feature type="region of interest" description="Disordered" evidence="1">
    <location>
        <begin position="112"/>
        <end position="169"/>
    </location>
</feature>
<keyword evidence="2" id="KW-0472">Membrane</keyword>
<dbReference type="PROSITE" id="PS51782">
    <property type="entry name" value="LYSM"/>
    <property type="match status" value="1"/>
</dbReference>